<dbReference type="PANTHER" id="PTHR46652:SF3">
    <property type="entry name" value="LEUCINE-RICH REPEAT-CONTAINING PROTEIN 9"/>
    <property type="match status" value="1"/>
</dbReference>
<dbReference type="SMART" id="SM00369">
    <property type="entry name" value="LRR_TYP"/>
    <property type="match status" value="5"/>
</dbReference>
<dbReference type="Gene3D" id="2.60.40.4270">
    <property type="entry name" value="Listeria-Bacteroides repeat domain"/>
    <property type="match status" value="1"/>
</dbReference>
<evidence type="ECO:0000256" key="2">
    <source>
        <dbReference type="ARBA" id="ARBA00022614"/>
    </source>
</evidence>
<proteinExistence type="predicted"/>
<dbReference type="Proteomes" id="UP001321748">
    <property type="component" value="Chromosome"/>
</dbReference>
<dbReference type="EMBL" id="AP026800">
    <property type="protein sequence ID" value="BDR54371.1"/>
    <property type="molecule type" value="Genomic_DNA"/>
</dbReference>
<dbReference type="InterPro" id="IPR042229">
    <property type="entry name" value="Listeria/Bacterioides_rpt_sf"/>
</dbReference>
<dbReference type="PROSITE" id="PS51450">
    <property type="entry name" value="LRR"/>
    <property type="match status" value="2"/>
</dbReference>
<organism evidence="5 6">
    <name type="scientific">Bombiscardovia apis</name>
    <dbReference type="NCBI Taxonomy" id="2932182"/>
    <lineage>
        <taxon>Bacteria</taxon>
        <taxon>Bacillati</taxon>
        <taxon>Actinomycetota</taxon>
        <taxon>Actinomycetes</taxon>
        <taxon>Bifidobacteriales</taxon>
        <taxon>Bifidobacteriaceae</taxon>
        <taxon>Bombiscardovia</taxon>
    </lineage>
</organism>
<keyword evidence="4" id="KW-0472">Membrane</keyword>
<dbReference type="Pfam" id="PF09479">
    <property type="entry name" value="Flg_new"/>
    <property type="match status" value="1"/>
</dbReference>
<dbReference type="SUPFAM" id="SSF52058">
    <property type="entry name" value="L domain-like"/>
    <property type="match status" value="1"/>
</dbReference>
<dbReference type="InterPro" id="IPR050836">
    <property type="entry name" value="SDS22/Internalin_LRR"/>
</dbReference>
<keyword evidence="4" id="KW-0812">Transmembrane</keyword>
<keyword evidence="4" id="KW-1133">Transmembrane helix</keyword>
<dbReference type="InterPro" id="IPR001611">
    <property type="entry name" value="Leu-rich_rpt"/>
</dbReference>
<dbReference type="InterPro" id="IPR013378">
    <property type="entry name" value="InlB-like_B-rpt"/>
</dbReference>
<evidence type="ECO:0000313" key="6">
    <source>
        <dbReference type="Proteomes" id="UP001321748"/>
    </source>
</evidence>
<keyword evidence="6" id="KW-1185">Reference proteome</keyword>
<comment type="subcellular location">
    <subcellularLocation>
        <location evidence="1">Cell envelope</location>
    </subcellularLocation>
</comment>
<gene>
    <name evidence="5" type="ORF">KIMH_04820</name>
</gene>
<reference evidence="5 6" key="1">
    <citation type="journal article" date="2023" name="Microbiol. Spectr.">
        <title>Symbiosis of Carpenter Bees with Uncharacterized Lactic Acid Bacteria Showing NAD Auxotrophy.</title>
        <authorList>
            <person name="Kawasaki S."/>
            <person name="Ozawa K."/>
            <person name="Mori T."/>
            <person name="Yamamoto A."/>
            <person name="Ito M."/>
            <person name="Ohkuma M."/>
            <person name="Sakamoto M."/>
            <person name="Matsutani M."/>
        </authorList>
    </citation>
    <scope>NUCLEOTIDE SEQUENCE [LARGE SCALE GENOMIC DNA]</scope>
    <source>
        <strain evidence="5 6">KimH</strain>
    </source>
</reference>
<protein>
    <submittedName>
        <fullName evidence="5">Uncharacterized protein</fullName>
    </submittedName>
</protein>
<keyword evidence="2" id="KW-0433">Leucine-rich repeat</keyword>
<evidence type="ECO:0000256" key="3">
    <source>
        <dbReference type="ARBA" id="ARBA00022737"/>
    </source>
</evidence>
<evidence type="ECO:0000313" key="5">
    <source>
        <dbReference type="EMBL" id="BDR54371.1"/>
    </source>
</evidence>
<dbReference type="SMART" id="SM00365">
    <property type="entry name" value="LRR_SD22"/>
    <property type="match status" value="4"/>
</dbReference>
<accession>A0ABN6SEC3</accession>
<name>A0ABN6SEC3_9BIFI</name>
<dbReference type="InterPro" id="IPR003591">
    <property type="entry name" value="Leu-rich_rpt_typical-subtyp"/>
</dbReference>
<evidence type="ECO:0000256" key="4">
    <source>
        <dbReference type="SAM" id="Phobius"/>
    </source>
</evidence>
<keyword evidence="3" id="KW-0677">Repeat</keyword>
<evidence type="ECO:0000256" key="1">
    <source>
        <dbReference type="ARBA" id="ARBA00004196"/>
    </source>
</evidence>
<dbReference type="InterPro" id="IPR032675">
    <property type="entry name" value="LRR_dom_sf"/>
</dbReference>
<dbReference type="PANTHER" id="PTHR46652">
    <property type="entry name" value="LEUCINE-RICH REPEAT AND IQ DOMAIN-CONTAINING PROTEIN 1-RELATED"/>
    <property type="match status" value="1"/>
</dbReference>
<feature type="transmembrane region" description="Helical" evidence="4">
    <location>
        <begin position="453"/>
        <end position="474"/>
    </location>
</feature>
<dbReference type="Gene3D" id="3.80.10.10">
    <property type="entry name" value="Ribonuclease Inhibitor"/>
    <property type="match status" value="3"/>
</dbReference>
<sequence length="492" mass="53518">MPGLEDLQAWWNQIDTIGNFTNPNIVNLSLYKNKISTPALNSVNWSQLLQLKYLLLGQNLLVDISRLTNIPNLNYLSVDGNQIATLGELNNPNLTYLSIGQGGGSASWDGVGNEVHSFGGGNKITDSSFTTVKWNALTKLQTLQMYGNQITSLDNLPSIPTLLVLDAGMNKIDKLGQLNFPNLTNLRLSQNKVTSAHIATTDWSKLVQLQKLWLDSNQITSLSMLNTAWAPFIARLSQLSLNSNQITDVSTVDWSKFTALTNPNYILDNQQVRLPDIPTYSDNPLNLGPAIISHSPDVFAIPDKYNWNNTDVSTPAGGSYNTANGFYTWPHSYPGDYIYGFTGTIQLPNASGPTNFNGRISQKVLGVTVTFDANGGTLHTPAVQALANVGDRASAPNPRPTKEGEMLVGWYTQATGGDLWDFSNPVNYNMTLYAHWAAALILPTAGAIPLQQLGGGSLLALSVLSAVVYAAHILTAQRKHIPRHSPRTASSR</sequence>